<evidence type="ECO:0000256" key="1">
    <source>
        <dbReference type="SAM" id="Coils"/>
    </source>
</evidence>
<proteinExistence type="predicted"/>
<feature type="chain" id="PRO_5046541133" evidence="2">
    <location>
        <begin position="19"/>
        <end position="267"/>
    </location>
</feature>
<comment type="caution">
    <text evidence="3">The sequence shown here is derived from an EMBL/GenBank/DDBJ whole genome shotgun (WGS) entry which is preliminary data.</text>
</comment>
<feature type="signal peptide" evidence="2">
    <location>
        <begin position="1"/>
        <end position="18"/>
    </location>
</feature>
<keyword evidence="4" id="KW-1185">Reference proteome</keyword>
<dbReference type="EMBL" id="JACOOH010000001">
    <property type="protein sequence ID" value="MBC5620153.1"/>
    <property type="molecule type" value="Genomic_DNA"/>
</dbReference>
<evidence type="ECO:0000313" key="3">
    <source>
        <dbReference type="EMBL" id="MBC5620153.1"/>
    </source>
</evidence>
<reference evidence="3 4" key="1">
    <citation type="submission" date="2020-08" db="EMBL/GenBank/DDBJ databases">
        <title>Genome public.</title>
        <authorList>
            <person name="Liu C."/>
            <person name="Sun Q."/>
        </authorList>
    </citation>
    <scope>NUCLEOTIDE SEQUENCE [LARGE SCALE GENOMIC DNA]</scope>
    <source>
        <strain evidence="3 4">NSJ-56</strain>
    </source>
</reference>
<evidence type="ECO:0000313" key="4">
    <source>
        <dbReference type="Proteomes" id="UP000646484"/>
    </source>
</evidence>
<dbReference type="Proteomes" id="UP000646484">
    <property type="component" value="Unassembled WGS sequence"/>
</dbReference>
<dbReference type="RefSeq" id="WP_186974949.1">
    <property type="nucleotide sequence ID" value="NZ_JACOOH010000001.1"/>
</dbReference>
<evidence type="ECO:0000256" key="2">
    <source>
        <dbReference type="SAM" id="SignalP"/>
    </source>
</evidence>
<feature type="coiled-coil region" evidence="1">
    <location>
        <begin position="55"/>
        <end position="89"/>
    </location>
</feature>
<gene>
    <name evidence="3" type="ORF">H8S64_03465</name>
</gene>
<dbReference type="PROSITE" id="PS51257">
    <property type="entry name" value="PROKAR_LIPOPROTEIN"/>
    <property type="match status" value="1"/>
</dbReference>
<name>A0ABR7CWV2_9BACT</name>
<protein>
    <submittedName>
        <fullName evidence="3">Uncharacterized protein</fullName>
    </submittedName>
</protein>
<organism evidence="3 4">
    <name type="scientific">Butyricimonas hominis</name>
    <dbReference type="NCBI Taxonomy" id="2763032"/>
    <lineage>
        <taxon>Bacteria</taxon>
        <taxon>Pseudomonadati</taxon>
        <taxon>Bacteroidota</taxon>
        <taxon>Bacteroidia</taxon>
        <taxon>Bacteroidales</taxon>
        <taxon>Odoribacteraceae</taxon>
        <taxon>Butyricimonas</taxon>
    </lineage>
</organism>
<keyword evidence="1" id="KW-0175">Coiled coil</keyword>
<keyword evidence="2" id="KW-0732">Signal</keyword>
<accession>A0ABR7CWV2</accession>
<sequence length="267" mass="30295">MKTIIILLLLGCSGLFFACQDITVGYLYTDIAGYTPDTLPIINVKKEIVRLQGILDAFKEQTVEQHEKLVELEKQLDVLRESMKAPQKEYDALLDELYDYENPPTPDREEEINAKLEELDIFFDEVWEQVYPIQDEQDEINEELKEIAEGLGMEDPAIMAKKISDYQDRIEFKLPWTSSRIQGVKGTEPLQYSIVGVKSANMENAAKFMTYAGVMGGGRIYVGIDVDVPVGAYTITLEIKNEGRTKVLEDVFTFLVMDEIDEGGDVE</sequence>